<sequence length="329" mass="37259">MFSPPPFGCGRDLPLGSNDDWLNLVNLWDHATDDITMYMLSINSPLPYHLYEQLLENVQPNLGLNESANNKNPPTYNVSDDDMGSEDHQLGDKEFRGLVNMMKAKAKEWPSRAAEYEDNNGEEEGDRQENEVGDSGDDLSEDSDFNESGEDVDEEGDDVSLTNSDERSEQATHSDLDDLRNPDLDEEIPRLGDGVTWKVKSITGVYQNHPILSVQSYTLVFWTVYNAYTEHLYKRERKVIKKKSVAAYEWLLREPIKNWVRKGGVLEIRRGKDKPRKMKDNGHKRKGWQWGGDQGPAPPHIEEKSLSPMGMGMGMGAEINPQVGMGTRT</sequence>
<comment type="caution">
    <text evidence="2">The sequence shown here is derived from an EMBL/GenBank/DDBJ whole genome shotgun (WGS) entry which is preliminary data.</text>
</comment>
<feature type="compositionally biased region" description="Acidic residues" evidence="1">
    <location>
        <begin position="116"/>
        <end position="158"/>
    </location>
</feature>
<feature type="compositionally biased region" description="Basic residues" evidence="1">
    <location>
        <begin position="271"/>
        <end position="287"/>
    </location>
</feature>
<dbReference type="AlphaFoldDB" id="A0A9Q1JW34"/>
<gene>
    <name evidence="2" type="ORF">Cgig2_001178</name>
</gene>
<evidence type="ECO:0000256" key="1">
    <source>
        <dbReference type="SAM" id="MobiDB-lite"/>
    </source>
</evidence>
<feature type="region of interest" description="Disordered" evidence="1">
    <location>
        <begin position="106"/>
        <end position="187"/>
    </location>
</feature>
<proteinExistence type="predicted"/>
<organism evidence="2 3">
    <name type="scientific">Carnegiea gigantea</name>
    <dbReference type="NCBI Taxonomy" id="171969"/>
    <lineage>
        <taxon>Eukaryota</taxon>
        <taxon>Viridiplantae</taxon>
        <taxon>Streptophyta</taxon>
        <taxon>Embryophyta</taxon>
        <taxon>Tracheophyta</taxon>
        <taxon>Spermatophyta</taxon>
        <taxon>Magnoliopsida</taxon>
        <taxon>eudicotyledons</taxon>
        <taxon>Gunneridae</taxon>
        <taxon>Pentapetalae</taxon>
        <taxon>Caryophyllales</taxon>
        <taxon>Cactineae</taxon>
        <taxon>Cactaceae</taxon>
        <taxon>Cactoideae</taxon>
        <taxon>Echinocereeae</taxon>
        <taxon>Carnegiea</taxon>
    </lineage>
</organism>
<protein>
    <submittedName>
        <fullName evidence="2">Uncharacterized protein</fullName>
    </submittedName>
</protein>
<feature type="region of interest" description="Disordered" evidence="1">
    <location>
        <begin position="271"/>
        <end position="300"/>
    </location>
</feature>
<feature type="compositionally biased region" description="Basic and acidic residues" evidence="1">
    <location>
        <begin position="164"/>
        <end position="187"/>
    </location>
</feature>
<accession>A0A9Q1JW34</accession>
<keyword evidence="3" id="KW-1185">Reference proteome</keyword>
<name>A0A9Q1JW34_9CARY</name>
<feature type="compositionally biased region" description="Polar residues" evidence="1">
    <location>
        <begin position="63"/>
        <end position="78"/>
    </location>
</feature>
<evidence type="ECO:0000313" key="3">
    <source>
        <dbReference type="Proteomes" id="UP001153076"/>
    </source>
</evidence>
<dbReference type="Proteomes" id="UP001153076">
    <property type="component" value="Unassembled WGS sequence"/>
</dbReference>
<evidence type="ECO:0000313" key="2">
    <source>
        <dbReference type="EMBL" id="KAJ8432097.1"/>
    </source>
</evidence>
<reference evidence="2" key="1">
    <citation type="submission" date="2022-04" db="EMBL/GenBank/DDBJ databases">
        <title>Carnegiea gigantea Genome sequencing and assembly v2.</title>
        <authorList>
            <person name="Copetti D."/>
            <person name="Sanderson M.J."/>
            <person name="Burquez A."/>
            <person name="Wojciechowski M.F."/>
        </authorList>
    </citation>
    <scope>NUCLEOTIDE SEQUENCE</scope>
    <source>
        <strain evidence="2">SGP5-SGP5p</strain>
        <tissue evidence="2">Aerial part</tissue>
    </source>
</reference>
<feature type="region of interest" description="Disordered" evidence="1">
    <location>
        <begin position="63"/>
        <end position="89"/>
    </location>
</feature>
<dbReference type="EMBL" id="JAKOGI010000637">
    <property type="protein sequence ID" value="KAJ8432097.1"/>
    <property type="molecule type" value="Genomic_DNA"/>
</dbReference>